<dbReference type="Proteomes" id="UP001203212">
    <property type="component" value="Unassembled WGS sequence"/>
</dbReference>
<gene>
    <name evidence="1" type="ORF">L2689_12125</name>
</gene>
<sequence>MAKRIPSGSQADIDDSHWRLMNFELANQAVSVNIAANSSAYQQWIGQACRDGRLSNKLIDDFKLVVHPSSLAGCQQVLKGPLGYQGIKLLLQQ</sequence>
<reference evidence="1 2" key="1">
    <citation type="submission" date="2022-01" db="EMBL/GenBank/DDBJ databases">
        <title>Whole genome-based taxonomy of the Shewanellaceae.</title>
        <authorList>
            <person name="Martin-Rodriguez A.J."/>
        </authorList>
    </citation>
    <scope>NUCLEOTIDE SEQUENCE [LARGE SCALE GENOMIC DNA]</scope>
    <source>
        <strain evidence="1 2">JCM 17801</strain>
    </source>
</reference>
<accession>A0ABT0L2R9</accession>
<keyword evidence="2" id="KW-1185">Reference proteome</keyword>
<name>A0ABT0L2R9_9GAMM</name>
<dbReference type="EMBL" id="JAKILK010000006">
    <property type="protein sequence ID" value="MCL1117983.1"/>
    <property type="molecule type" value="Genomic_DNA"/>
</dbReference>
<comment type="caution">
    <text evidence="1">The sequence shown here is derived from an EMBL/GenBank/DDBJ whole genome shotgun (WGS) entry which is preliminary data.</text>
</comment>
<proteinExistence type="predicted"/>
<dbReference type="RefSeq" id="WP_188841829.1">
    <property type="nucleotide sequence ID" value="NZ_BMOT01000007.1"/>
</dbReference>
<evidence type="ECO:0000313" key="2">
    <source>
        <dbReference type="Proteomes" id="UP001203212"/>
    </source>
</evidence>
<protein>
    <submittedName>
        <fullName evidence="1">Uncharacterized protein</fullName>
    </submittedName>
</protein>
<evidence type="ECO:0000313" key="1">
    <source>
        <dbReference type="EMBL" id="MCL1117983.1"/>
    </source>
</evidence>
<organism evidence="1 2">
    <name type="scientific">Shewanella aestuarii</name>
    <dbReference type="NCBI Taxonomy" id="1028752"/>
    <lineage>
        <taxon>Bacteria</taxon>
        <taxon>Pseudomonadati</taxon>
        <taxon>Pseudomonadota</taxon>
        <taxon>Gammaproteobacteria</taxon>
        <taxon>Alteromonadales</taxon>
        <taxon>Shewanellaceae</taxon>
        <taxon>Shewanella</taxon>
    </lineage>
</organism>